<comment type="similarity">
    <text evidence="5">Belongs to the arginase family.</text>
</comment>
<dbReference type="PANTHER" id="PTHR11358:SF35">
    <property type="entry name" value="FORMIMIDOYLGLUTAMASE"/>
    <property type="match status" value="1"/>
</dbReference>
<evidence type="ECO:0000313" key="7">
    <source>
        <dbReference type="Proteomes" id="UP000652681"/>
    </source>
</evidence>
<accession>A0A8J6P868</accession>
<keyword evidence="7" id="KW-1185">Reference proteome</keyword>
<keyword evidence="4" id="KW-0464">Manganese</keyword>
<evidence type="ECO:0000256" key="5">
    <source>
        <dbReference type="PROSITE-ProRule" id="PRU00742"/>
    </source>
</evidence>
<dbReference type="CDD" id="cd09988">
    <property type="entry name" value="Formimidoylglutamase"/>
    <property type="match status" value="1"/>
</dbReference>
<evidence type="ECO:0000256" key="2">
    <source>
        <dbReference type="ARBA" id="ARBA00022801"/>
    </source>
</evidence>
<dbReference type="RefSeq" id="WP_216714628.1">
    <property type="nucleotide sequence ID" value="NZ_JACVEL010000011.1"/>
</dbReference>
<sequence length="320" mass="35849">MKTEHFEFIAFTQHDVLKLTNTREGEVKLGEQVQAGLSANAKYVLIGVEEDIGPQANLGNPGAKNAFRAAISRLLNMQSNRRYSGENLSCAGVVRQLTEFTTVEQGRKQVEELDELLIELLVPIYKNGQIPILVGGGHNNAYPLIAAFHKAHGQPLEVVNCDPHADCRRLEGRHSGNPFSYARERGFLSFYTVLGLHGEYNSENMLNYLNEQGFYYSYFEEYMKLPAKMPADLQTIIIRSDDYLGVELDMDSIKGMPSSAYTPSGIDVEHARLYIMKLASSKRKIAYLHLPEAAPVTEQDEKIVGKTIAYLIHDFLGSCR</sequence>
<proteinExistence type="inferred from homology"/>
<organism evidence="6 7">
    <name type="scientific">Taishania pollutisoli</name>
    <dbReference type="NCBI Taxonomy" id="2766479"/>
    <lineage>
        <taxon>Bacteria</taxon>
        <taxon>Pseudomonadati</taxon>
        <taxon>Bacteroidota</taxon>
        <taxon>Flavobacteriia</taxon>
        <taxon>Flavobacteriales</taxon>
        <taxon>Crocinitomicaceae</taxon>
        <taxon>Taishania</taxon>
    </lineage>
</organism>
<dbReference type="GO" id="GO:0046872">
    <property type="term" value="F:metal ion binding"/>
    <property type="evidence" value="ECO:0007669"/>
    <property type="project" value="UniProtKB-KW"/>
</dbReference>
<evidence type="ECO:0000313" key="6">
    <source>
        <dbReference type="EMBL" id="MBC9813562.1"/>
    </source>
</evidence>
<dbReference type="SUPFAM" id="SSF52768">
    <property type="entry name" value="Arginase/deacetylase"/>
    <property type="match status" value="1"/>
</dbReference>
<dbReference type="PROSITE" id="PS51409">
    <property type="entry name" value="ARGINASE_2"/>
    <property type="match status" value="1"/>
</dbReference>
<comment type="caution">
    <text evidence="6">The sequence shown here is derived from an EMBL/GenBank/DDBJ whole genome shotgun (WGS) entry which is preliminary data.</text>
</comment>
<evidence type="ECO:0000256" key="4">
    <source>
        <dbReference type="ARBA" id="ARBA00023211"/>
    </source>
</evidence>
<protein>
    <submittedName>
        <fullName evidence="6">Formimidoylglutamase</fullName>
    </submittedName>
</protein>
<dbReference type="PANTHER" id="PTHR11358">
    <property type="entry name" value="ARGINASE/AGMATINASE"/>
    <property type="match status" value="1"/>
</dbReference>
<gene>
    <name evidence="6" type="ORF">H9Y05_13885</name>
</gene>
<dbReference type="Proteomes" id="UP000652681">
    <property type="component" value="Unassembled WGS sequence"/>
</dbReference>
<keyword evidence="1" id="KW-0479">Metal-binding</keyword>
<dbReference type="GO" id="GO:0033389">
    <property type="term" value="P:putrescine biosynthetic process from arginine, via agmatine"/>
    <property type="evidence" value="ECO:0007669"/>
    <property type="project" value="TreeGrafter"/>
</dbReference>
<dbReference type="InterPro" id="IPR006035">
    <property type="entry name" value="Ureohydrolase"/>
</dbReference>
<evidence type="ECO:0000256" key="3">
    <source>
        <dbReference type="ARBA" id="ARBA00022808"/>
    </source>
</evidence>
<reference evidence="6" key="1">
    <citation type="submission" date="2020-09" db="EMBL/GenBank/DDBJ databases">
        <title>Taishania pollutisoli gen. nov., sp. nov., Isolated from Tetrabromobisphenol A-Contaminated Soil.</title>
        <authorList>
            <person name="Chen Q."/>
        </authorList>
    </citation>
    <scope>NUCLEOTIDE SEQUENCE</scope>
    <source>
        <strain evidence="6">CZZ-1</strain>
    </source>
</reference>
<dbReference type="GO" id="GO:0008783">
    <property type="term" value="F:agmatinase activity"/>
    <property type="evidence" value="ECO:0007669"/>
    <property type="project" value="TreeGrafter"/>
</dbReference>
<dbReference type="GO" id="GO:0006547">
    <property type="term" value="P:L-histidine metabolic process"/>
    <property type="evidence" value="ECO:0007669"/>
    <property type="project" value="UniProtKB-KW"/>
</dbReference>
<dbReference type="EMBL" id="JACVEL010000011">
    <property type="protein sequence ID" value="MBC9813562.1"/>
    <property type="molecule type" value="Genomic_DNA"/>
</dbReference>
<name>A0A8J6P868_9FLAO</name>
<dbReference type="InterPro" id="IPR023696">
    <property type="entry name" value="Ureohydrolase_dom_sf"/>
</dbReference>
<keyword evidence="3" id="KW-0369">Histidine metabolism</keyword>
<dbReference type="AlphaFoldDB" id="A0A8J6P868"/>
<keyword evidence="2" id="KW-0378">Hydrolase</keyword>
<dbReference type="Gene3D" id="3.40.800.10">
    <property type="entry name" value="Ureohydrolase domain"/>
    <property type="match status" value="1"/>
</dbReference>
<dbReference type="Pfam" id="PF00491">
    <property type="entry name" value="Arginase"/>
    <property type="match status" value="1"/>
</dbReference>
<evidence type="ECO:0000256" key="1">
    <source>
        <dbReference type="ARBA" id="ARBA00022723"/>
    </source>
</evidence>